<keyword evidence="3" id="KW-1185">Reference proteome</keyword>
<feature type="domain" description="PRC-barrel" evidence="1">
    <location>
        <begin position="3"/>
        <end position="78"/>
    </location>
</feature>
<dbReference type="InterPro" id="IPR014238">
    <property type="entry name" value="Spore_YlmC/YmxH"/>
</dbReference>
<reference evidence="3" key="1">
    <citation type="submission" date="2018-02" db="EMBL/GenBank/DDBJ databases">
        <title>Genome sequence of Desulfocucumis palustris strain NAW-5.</title>
        <authorList>
            <person name="Watanabe M."/>
            <person name="Kojima H."/>
            <person name="Fukui M."/>
        </authorList>
    </citation>
    <scope>NUCLEOTIDE SEQUENCE [LARGE SCALE GENOMIC DNA]</scope>
    <source>
        <strain evidence="3">NAW-5</strain>
    </source>
</reference>
<dbReference type="InterPro" id="IPR027275">
    <property type="entry name" value="PRC-brl_dom"/>
</dbReference>
<dbReference type="PANTHER" id="PTHR40061:SF1">
    <property type="entry name" value="SPORULATION PROTEIN YLMC-RELATED"/>
    <property type="match status" value="1"/>
</dbReference>
<evidence type="ECO:0000259" key="1">
    <source>
        <dbReference type="Pfam" id="PF05239"/>
    </source>
</evidence>
<dbReference type="Pfam" id="PF05239">
    <property type="entry name" value="PRC"/>
    <property type="match status" value="1"/>
</dbReference>
<proteinExistence type="predicted"/>
<dbReference type="NCBIfam" id="TIGR02888">
    <property type="entry name" value="spore_YlmC_YmxH"/>
    <property type="match status" value="1"/>
</dbReference>
<dbReference type="AlphaFoldDB" id="A0A2L2XIX2"/>
<dbReference type="Proteomes" id="UP000239549">
    <property type="component" value="Unassembled WGS sequence"/>
</dbReference>
<dbReference type="SUPFAM" id="SSF50346">
    <property type="entry name" value="PRC-barrel domain"/>
    <property type="match status" value="1"/>
</dbReference>
<evidence type="ECO:0000313" key="2">
    <source>
        <dbReference type="EMBL" id="GBF34196.1"/>
    </source>
</evidence>
<name>A0A2L2XIX2_9FIRM</name>
<organism evidence="2 3">
    <name type="scientific">Desulfocucumis palustris</name>
    <dbReference type="NCBI Taxonomy" id="1898651"/>
    <lineage>
        <taxon>Bacteria</taxon>
        <taxon>Bacillati</taxon>
        <taxon>Bacillota</taxon>
        <taxon>Clostridia</taxon>
        <taxon>Eubacteriales</taxon>
        <taxon>Desulfocucumaceae</taxon>
        <taxon>Desulfocucumis</taxon>
    </lineage>
</organism>
<sequence>MAELAGKEIINIFNGARLGVIGESDMAIDTESGHVRSIIIPRRNNIVNFWVDRQHMVIPWESVKKIGHEVIIVDIDQANLNFHRYSV</sequence>
<evidence type="ECO:0000313" key="3">
    <source>
        <dbReference type="Proteomes" id="UP000239549"/>
    </source>
</evidence>
<accession>A0A2L2XIX2</accession>
<dbReference type="Gene3D" id="2.30.30.240">
    <property type="entry name" value="PRC-barrel domain"/>
    <property type="match status" value="1"/>
</dbReference>
<dbReference type="EMBL" id="BFAV01000130">
    <property type="protein sequence ID" value="GBF34196.1"/>
    <property type="molecule type" value="Genomic_DNA"/>
</dbReference>
<dbReference type="InterPro" id="IPR011033">
    <property type="entry name" value="PRC_barrel-like_sf"/>
</dbReference>
<comment type="caution">
    <text evidence="2">The sequence shown here is derived from an EMBL/GenBank/DDBJ whole genome shotgun (WGS) entry which is preliminary data.</text>
</comment>
<dbReference type="PANTHER" id="PTHR40061">
    <property type="entry name" value="SPORULATION PROTEIN YLMC-RELATED"/>
    <property type="match status" value="1"/>
</dbReference>
<protein>
    <recommendedName>
        <fullName evidence="1">PRC-barrel domain-containing protein</fullName>
    </recommendedName>
</protein>
<gene>
    <name evidence="2" type="ORF">DCCM_3308</name>
</gene>